<dbReference type="InterPro" id="IPR001138">
    <property type="entry name" value="Zn2Cys6_DnaBD"/>
</dbReference>
<organism evidence="5 6">
    <name type="scientific">Fusarium duplospermum</name>
    <dbReference type="NCBI Taxonomy" id="1325734"/>
    <lineage>
        <taxon>Eukaryota</taxon>
        <taxon>Fungi</taxon>
        <taxon>Dikarya</taxon>
        <taxon>Ascomycota</taxon>
        <taxon>Pezizomycotina</taxon>
        <taxon>Sordariomycetes</taxon>
        <taxon>Hypocreomycetidae</taxon>
        <taxon>Hypocreales</taxon>
        <taxon>Nectriaceae</taxon>
        <taxon>Fusarium</taxon>
        <taxon>Fusarium solani species complex</taxon>
    </lineage>
</organism>
<dbReference type="EMBL" id="NKCI01000042">
    <property type="protein sequence ID" value="RSL62917.1"/>
    <property type="molecule type" value="Genomic_DNA"/>
</dbReference>
<dbReference type="GO" id="GO:0008270">
    <property type="term" value="F:zinc ion binding"/>
    <property type="evidence" value="ECO:0007669"/>
    <property type="project" value="InterPro"/>
</dbReference>
<keyword evidence="2" id="KW-0539">Nucleus</keyword>
<reference evidence="5 6" key="1">
    <citation type="submission" date="2017-06" db="EMBL/GenBank/DDBJ databases">
        <title>Comparative genomic analysis of Ambrosia Fusariam Clade fungi.</title>
        <authorList>
            <person name="Stajich J.E."/>
            <person name="Carrillo J."/>
            <person name="Kijimoto T."/>
            <person name="Eskalen A."/>
            <person name="O'Donnell K."/>
            <person name="Kasson M."/>
        </authorList>
    </citation>
    <scope>NUCLEOTIDE SEQUENCE [LARGE SCALE GENOMIC DNA]</scope>
    <source>
        <strain evidence="5 6">NRRL62584</strain>
    </source>
</reference>
<dbReference type="SMART" id="SM00066">
    <property type="entry name" value="GAL4"/>
    <property type="match status" value="1"/>
</dbReference>
<evidence type="ECO:0000313" key="6">
    <source>
        <dbReference type="Proteomes" id="UP000288168"/>
    </source>
</evidence>
<evidence type="ECO:0000256" key="2">
    <source>
        <dbReference type="ARBA" id="ARBA00023242"/>
    </source>
</evidence>
<dbReference type="PANTHER" id="PTHR37534:SF46">
    <property type="entry name" value="ZN(II)2CYS6 TRANSCRIPTION FACTOR (EUROFUNG)"/>
    <property type="match status" value="1"/>
</dbReference>
<feature type="compositionally biased region" description="Low complexity" evidence="3">
    <location>
        <begin position="107"/>
        <end position="121"/>
    </location>
</feature>
<evidence type="ECO:0000259" key="4">
    <source>
        <dbReference type="PROSITE" id="PS50048"/>
    </source>
</evidence>
<sequence>MSPAHHVVTNLWARTACSYTMELIPPSISTSSIRKDDRSRSGCQKCRENKVKCDEAHPRCGRCTRLDRECDYTSCPRKKYTRKDKSHYHPSPSAESDHPRSIQGRLSSEASSPVGPPSSVFPESARVLSPLDHTAIDYFRFTLPTLVDRKPPEHSGPAIVWALAERDPMVMHSVCALAGRKLGESDVFPADEAQERLSLAVEHYAAGLRQLQGAVQYDRCSEINFILATLWLMMAYEQQFGDGCGIGLSAHLQAAASMLRGRLRQDLEDLLTRGEGGGWLQEALDIEGAISSLTCRLIVWIALIDGGAAINGLGGAFNKLLGECLFDQEKGSIISRLKGFNALQRRSDMINGEVLDPMYSQGQLVEDLQSSHLFCLQAESGQLRFILSELATAVSVSADDLETQIDATGSAICDVGSRYSELLRTARLLNLQEVDFPSQTRFVINLRFIASLYHAVVLCFLRISNQTAALASKQRRALREIMSLSSKAHRDQGDQGMIRFAWPLFVAALESDDMIHRSWILERYDALAARSENFRRARNALHVAFREQEINGLQIVYTELVRRGDIDRFVIE</sequence>
<dbReference type="OrthoDB" id="4540492at2759"/>
<dbReference type="Pfam" id="PF00172">
    <property type="entry name" value="Zn_clus"/>
    <property type="match status" value="1"/>
</dbReference>
<evidence type="ECO:0000313" key="5">
    <source>
        <dbReference type="EMBL" id="RSL62917.1"/>
    </source>
</evidence>
<feature type="domain" description="Zn(2)-C6 fungal-type" evidence="4">
    <location>
        <begin position="42"/>
        <end position="72"/>
    </location>
</feature>
<dbReference type="InterPro" id="IPR036864">
    <property type="entry name" value="Zn2-C6_fun-type_DNA-bd_sf"/>
</dbReference>
<evidence type="ECO:0000256" key="1">
    <source>
        <dbReference type="ARBA" id="ARBA00004123"/>
    </source>
</evidence>
<accession>A0A428QC95</accession>
<dbReference type="CDD" id="cd00067">
    <property type="entry name" value="GAL4"/>
    <property type="match status" value="1"/>
</dbReference>
<protein>
    <recommendedName>
        <fullName evidence="4">Zn(2)-C6 fungal-type domain-containing protein</fullName>
    </recommendedName>
</protein>
<name>A0A428QC95_9HYPO</name>
<keyword evidence="6" id="KW-1185">Reference proteome</keyword>
<comment type="subcellular location">
    <subcellularLocation>
        <location evidence="1">Nucleus</location>
    </subcellularLocation>
</comment>
<dbReference type="AlphaFoldDB" id="A0A428QC95"/>
<dbReference type="PROSITE" id="PS00463">
    <property type="entry name" value="ZN2_CY6_FUNGAL_1"/>
    <property type="match status" value="1"/>
</dbReference>
<dbReference type="Gene3D" id="4.10.240.10">
    <property type="entry name" value="Zn(2)-C6 fungal-type DNA-binding domain"/>
    <property type="match status" value="1"/>
</dbReference>
<dbReference type="InterPro" id="IPR021858">
    <property type="entry name" value="Fun_TF"/>
</dbReference>
<dbReference type="GO" id="GO:0000981">
    <property type="term" value="F:DNA-binding transcription factor activity, RNA polymerase II-specific"/>
    <property type="evidence" value="ECO:0007669"/>
    <property type="project" value="InterPro"/>
</dbReference>
<gene>
    <name evidence="5" type="ORF">CEP54_005473</name>
</gene>
<proteinExistence type="predicted"/>
<feature type="region of interest" description="Disordered" evidence="3">
    <location>
        <begin position="81"/>
        <end position="121"/>
    </location>
</feature>
<dbReference type="GO" id="GO:0005634">
    <property type="term" value="C:nucleus"/>
    <property type="evidence" value="ECO:0007669"/>
    <property type="project" value="UniProtKB-SubCell"/>
</dbReference>
<dbReference type="PROSITE" id="PS50048">
    <property type="entry name" value="ZN2_CY6_FUNGAL_2"/>
    <property type="match status" value="1"/>
</dbReference>
<dbReference type="Proteomes" id="UP000288168">
    <property type="component" value="Unassembled WGS sequence"/>
</dbReference>
<dbReference type="Pfam" id="PF11951">
    <property type="entry name" value="Fungal_trans_2"/>
    <property type="match status" value="1"/>
</dbReference>
<dbReference type="SUPFAM" id="SSF57701">
    <property type="entry name" value="Zn2/Cys6 DNA-binding domain"/>
    <property type="match status" value="1"/>
</dbReference>
<dbReference type="PANTHER" id="PTHR37534">
    <property type="entry name" value="TRANSCRIPTIONAL ACTIVATOR PROTEIN UGA3"/>
    <property type="match status" value="1"/>
</dbReference>
<comment type="caution">
    <text evidence="5">The sequence shown here is derived from an EMBL/GenBank/DDBJ whole genome shotgun (WGS) entry which is preliminary data.</text>
</comment>
<evidence type="ECO:0000256" key="3">
    <source>
        <dbReference type="SAM" id="MobiDB-lite"/>
    </source>
</evidence>
<dbReference type="STRING" id="1325734.A0A428QC95"/>